<reference evidence="3" key="1">
    <citation type="submission" date="2021-05" db="EMBL/GenBank/DDBJ databases">
        <title>A free-living protist that lacks canonical eukaryotic 1 DNA replication and segregation systems.</title>
        <authorList>
            <person name="Salas-Leiva D.E."/>
            <person name="Tromer E.C."/>
            <person name="Curtis B.A."/>
            <person name="Jerlstrom-Hultqvist J."/>
            <person name="Kolisko M."/>
            <person name="Yi Z."/>
            <person name="Salas-Leiva J.S."/>
            <person name="Gallot-Lavallee L."/>
            <person name="Kops G.J.P.L."/>
            <person name="Archibald J.M."/>
            <person name="Simpson A.G.B."/>
            <person name="Roger A.J."/>
        </authorList>
    </citation>
    <scope>NUCLEOTIDE SEQUENCE</scope>
    <source>
        <strain evidence="3">BICM</strain>
    </source>
</reference>
<name>A0A8J6E285_9EUKA</name>
<evidence type="ECO:0000313" key="3">
    <source>
        <dbReference type="EMBL" id="KAG9394373.1"/>
    </source>
</evidence>
<dbReference type="OrthoDB" id="10253607at2759"/>
<dbReference type="PANTHER" id="PTHR22870">
    <property type="entry name" value="REGULATOR OF CHROMOSOME CONDENSATION"/>
    <property type="match status" value="1"/>
</dbReference>
<dbReference type="SUPFAM" id="SSF50985">
    <property type="entry name" value="RCC1/BLIP-II"/>
    <property type="match status" value="3"/>
</dbReference>
<feature type="repeat" description="RCC1" evidence="2">
    <location>
        <begin position="233"/>
        <end position="279"/>
    </location>
</feature>
<evidence type="ECO:0000313" key="4">
    <source>
        <dbReference type="Proteomes" id="UP000717585"/>
    </source>
</evidence>
<dbReference type="InterPro" id="IPR000408">
    <property type="entry name" value="Reg_chr_condens"/>
</dbReference>
<dbReference type="PANTHER" id="PTHR22870:SF408">
    <property type="entry name" value="OS09G0560450 PROTEIN"/>
    <property type="match status" value="1"/>
</dbReference>
<dbReference type="PROSITE" id="PS50012">
    <property type="entry name" value="RCC1_3"/>
    <property type="match status" value="2"/>
</dbReference>
<organism evidence="3 4">
    <name type="scientific">Carpediemonas membranifera</name>
    <dbReference type="NCBI Taxonomy" id="201153"/>
    <lineage>
        <taxon>Eukaryota</taxon>
        <taxon>Metamonada</taxon>
        <taxon>Carpediemonas-like organisms</taxon>
        <taxon>Carpediemonas</taxon>
    </lineage>
</organism>
<comment type="caution">
    <text evidence="3">The sequence shown here is derived from an EMBL/GenBank/DDBJ whole genome shotgun (WGS) entry which is preliminary data.</text>
</comment>
<accession>A0A8J6E285</accession>
<feature type="repeat" description="RCC1" evidence="2">
    <location>
        <begin position="1103"/>
        <end position="1169"/>
    </location>
</feature>
<dbReference type="EMBL" id="JAHDYR010000015">
    <property type="protein sequence ID" value="KAG9394373.1"/>
    <property type="molecule type" value="Genomic_DNA"/>
</dbReference>
<proteinExistence type="predicted"/>
<dbReference type="Proteomes" id="UP000717585">
    <property type="component" value="Unassembled WGS sequence"/>
</dbReference>
<dbReference type="Pfam" id="PF00415">
    <property type="entry name" value="RCC1"/>
    <property type="match status" value="1"/>
</dbReference>
<dbReference type="InterPro" id="IPR009091">
    <property type="entry name" value="RCC1/BLIP-II"/>
</dbReference>
<evidence type="ECO:0000256" key="1">
    <source>
        <dbReference type="ARBA" id="ARBA00022737"/>
    </source>
</evidence>
<gene>
    <name evidence="3" type="ORF">J8273_4017</name>
</gene>
<keyword evidence="1" id="KW-0677">Repeat</keyword>
<keyword evidence="4" id="KW-1185">Reference proteome</keyword>
<protein>
    <submittedName>
        <fullName evidence="3">Regulator of chromosome condensation (RCC1) repeat</fullName>
    </submittedName>
</protein>
<dbReference type="InterPro" id="IPR051210">
    <property type="entry name" value="Ub_ligase/GEF_domain"/>
</dbReference>
<evidence type="ECO:0000256" key="2">
    <source>
        <dbReference type="PROSITE-ProRule" id="PRU00235"/>
    </source>
</evidence>
<dbReference type="Gene3D" id="2.130.10.30">
    <property type="entry name" value="Regulator of chromosome condensation 1/beta-lactamase-inhibitor protein II"/>
    <property type="match status" value="4"/>
</dbReference>
<sequence>MKIEGVFVSPVRISLQPIPTRIQIFNYTDNGASTPAQIPTSSPPAAPQTMSHMGDVGSALGFGKQNSLFAELLSDVEGQESSELSLAQRLALALAKMPGGKDAIASVASGNTQPLPKVGFTDLSPRLQAFCLATAGHGLASAQSTDAWMLSQSLETIWSEYGAFTRYICLGTEYGVFMGRLLSIANTRRGGSRNSRSVTPSGAPERRVILHRLPEVVSIHTSGPDALFALTLGGLYAWGESTDGHLGVGVGDGNIYHPTRVPFTNIPALQSYEDAMVEERRPMELTFEPHHRQTFIHTPFGLIAAGDNNFAHLGVGEPDLEIVYFALVRLPLGINADQLTHTTHSLYTLVDGALYVCGNDTSGRFGAGVRRLTELTMLDLPFKVVSFLLDEYSATYYGDDRRVYICGKPSVFRAHLPNKREEYHTPTPLPFPWPAAKFVTSVGSNFVKRADTREWYACGHNIHAKLGTGRSELWIADWAPVTLSAVKSIHITDSATYFASPTGMLIAGKANGIEYTNASHTSLVPIPAPPDLPPYDAWALADMEEGDEDVAETRSKAPVFVSLDWDTVYACLIASGASPAYRTAVWFLSKDVHEAYGMATNETNDIGHWLVAGPRVFLLNLAAGLTVGGSNAYRRVPLPPVTMFSACDKGALAVTTCGLYVVGRNTYGNLGIEEEFAAKPTRVLFSGAPEVAEAEKACHRGQIHAIITGIHTNRHQTFIATTAGVVAAGLNQNGSLAVDSDEWMVKSFLPVPLPDDIAWADLRFGPDLTYGIQGNTIFVAGCNIHGRLGLGHSDPVKTLTPIPRAGRTASWHYYCALFLRFGAVFMSGWSPILSPYLPGGRPTHSLPAPLSFPWPVSRFSSATKMFFAQRADTDEWYALGNNARGQLGVGATDAIVKRWRPIPVMVISKIHISDDHLSVWFRTHAGVFAAGENTDGRLGVESKSQVVLSPEVVMDKSKVPKKAMYAWKLEPKEAPPKTFEGLSAGVTWAIMVQAGISPEVTKSDSPTRSLWFLSHRLNEVLEQSLRYTSAHTVGGEYGETELRDFAGRLFTRGENSNGRAGTRLTEALVTEYTRVRLPRVVSLHFPEGDQAEKSGSVFAVTHKGLFAWGSNLFGQLGLGSPAEIIATPTRVRFESEIQAAEDSLGAHDKHDFIDSVRLGYSYTMVETAQGVVASGDNASGILSVDSDEIRVISFKKMYLPPDIRFSKYQHGISVLYALKARALFVSGMNSHGRFGSGDCENFRRVRQLSLGIPVDDVTWGFKMALYLSDGRIFIVGHAPYLAAYLPSPGAEGPTWPQPAPLSFPWPADKFMSNGSAHFAREADTGQWYALGFNFGGLLGVGSTDTYVSEWTPVRVKEYVTGIAANKVSAWFMTEGEVYQAGSLSETTTNVPVETEDAAPAPLKAWELAQESV</sequence>